<reference evidence="2 3" key="1">
    <citation type="submission" date="2019-10" db="EMBL/GenBank/DDBJ databases">
        <authorList>
            <person name="Palmer J.M."/>
        </authorList>
    </citation>
    <scope>NUCLEOTIDE SEQUENCE [LARGE SCALE GENOMIC DNA]</scope>
    <source>
        <strain evidence="2 3">TWF696</strain>
    </source>
</reference>
<comment type="caution">
    <text evidence="2">The sequence shown here is derived from an EMBL/GenBank/DDBJ whole genome shotgun (WGS) entry which is preliminary data.</text>
</comment>
<feature type="chain" id="PRO_5043339749" evidence="1">
    <location>
        <begin position="20"/>
        <end position="185"/>
    </location>
</feature>
<evidence type="ECO:0000256" key="1">
    <source>
        <dbReference type="SAM" id="SignalP"/>
    </source>
</evidence>
<evidence type="ECO:0000313" key="2">
    <source>
        <dbReference type="EMBL" id="KAK6350125.1"/>
    </source>
</evidence>
<organism evidence="2 3">
    <name type="scientific">Orbilia brochopaga</name>
    <dbReference type="NCBI Taxonomy" id="3140254"/>
    <lineage>
        <taxon>Eukaryota</taxon>
        <taxon>Fungi</taxon>
        <taxon>Dikarya</taxon>
        <taxon>Ascomycota</taxon>
        <taxon>Pezizomycotina</taxon>
        <taxon>Orbiliomycetes</taxon>
        <taxon>Orbiliales</taxon>
        <taxon>Orbiliaceae</taxon>
        <taxon>Orbilia</taxon>
    </lineage>
</organism>
<name>A0AAV9V2H2_9PEZI</name>
<gene>
    <name evidence="2" type="ORF">TWF696_006372</name>
</gene>
<dbReference type="AlphaFoldDB" id="A0AAV9V2H2"/>
<feature type="signal peptide" evidence="1">
    <location>
        <begin position="1"/>
        <end position="19"/>
    </location>
</feature>
<keyword evidence="3" id="KW-1185">Reference proteome</keyword>
<proteinExistence type="predicted"/>
<evidence type="ECO:0000313" key="3">
    <source>
        <dbReference type="Proteomes" id="UP001375240"/>
    </source>
</evidence>
<protein>
    <submittedName>
        <fullName evidence="2">Uncharacterized protein</fullName>
    </submittedName>
</protein>
<sequence>MRFVALLSSLATLANIAAGVPFPSKDQAVKAGPEINKRDTDITLGWAPFLNEAPAPGNRRRIADTACPDLATAWPGYSPVYVDELYQFLGGGATLATYDVGATGGGYGRCWGVITDAAVGGTNYEIVAMVHNSTRLNTGWLPYASMAGVPFNAPPTPGATFSPATATRWPVPNGRGCWATPPALP</sequence>
<accession>A0AAV9V2H2</accession>
<dbReference type="Proteomes" id="UP001375240">
    <property type="component" value="Unassembled WGS sequence"/>
</dbReference>
<dbReference type="EMBL" id="JAVHNQ010000004">
    <property type="protein sequence ID" value="KAK6350125.1"/>
    <property type="molecule type" value="Genomic_DNA"/>
</dbReference>
<keyword evidence="1" id="KW-0732">Signal</keyword>